<name>A0ABN7T9A4_OIKDI</name>
<evidence type="ECO:0000313" key="2">
    <source>
        <dbReference type="EMBL" id="CAG5112231.1"/>
    </source>
</evidence>
<evidence type="ECO:0000256" key="1">
    <source>
        <dbReference type="SAM" id="MobiDB-lite"/>
    </source>
</evidence>
<feature type="compositionally biased region" description="Basic residues" evidence="1">
    <location>
        <begin position="292"/>
        <end position="306"/>
    </location>
</feature>
<proteinExistence type="predicted"/>
<feature type="compositionally biased region" description="Basic and acidic residues" evidence="1">
    <location>
        <begin position="307"/>
        <end position="322"/>
    </location>
</feature>
<sequence length="341" mass="40059">MSLIKYRSGDDETKDPSSKNYWNWIMISCKIQRETLMKIRNHPEADKLGYLIFSRMNVKEFLECEKVLGVDEENPPFDDILSSDSCDLLLQKYAKEYNDEPVLISNTLCQSKCECVVEWLDFYRSRFEKAPNLSGMIKIFRYIDSELYVKTICCKRESYLVVQCGFSTHWKFNASVEKCEKDAPKWWKDYFKVKSCLGPKAKRTTWIGAYRIIPQSESPVYNLQQINTIYDWPEYESTNQKIKDVTHGTILSVIVFSSPAWPGASVTTNEVMLEFETLNEITLEELKKRLEKKKPQFSRSKRKKENHRSIQDLEDAFPRIEEFDTSSSEEDMVSIKFVEDE</sequence>
<accession>A0ABN7T9A4</accession>
<protein>
    <submittedName>
        <fullName evidence="2">Oidioi.mRNA.OKI2018_I69.chr2.g6470.t1.cds</fullName>
    </submittedName>
</protein>
<organism evidence="2 3">
    <name type="scientific">Oikopleura dioica</name>
    <name type="common">Tunicate</name>
    <dbReference type="NCBI Taxonomy" id="34765"/>
    <lineage>
        <taxon>Eukaryota</taxon>
        <taxon>Metazoa</taxon>
        <taxon>Chordata</taxon>
        <taxon>Tunicata</taxon>
        <taxon>Appendicularia</taxon>
        <taxon>Copelata</taxon>
        <taxon>Oikopleuridae</taxon>
        <taxon>Oikopleura</taxon>
    </lineage>
</organism>
<dbReference type="EMBL" id="OU015567">
    <property type="protein sequence ID" value="CAG5112231.1"/>
    <property type="molecule type" value="Genomic_DNA"/>
</dbReference>
<evidence type="ECO:0000313" key="3">
    <source>
        <dbReference type="Proteomes" id="UP001158576"/>
    </source>
</evidence>
<reference evidence="2 3" key="1">
    <citation type="submission" date="2021-04" db="EMBL/GenBank/DDBJ databases">
        <authorList>
            <person name="Bliznina A."/>
        </authorList>
    </citation>
    <scope>NUCLEOTIDE SEQUENCE [LARGE SCALE GENOMIC DNA]</scope>
</reference>
<gene>
    <name evidence="2" type="ORF">OKIOD_LOCUS15235</name>
</gene>
<feature type="region of interest" description="Disordered" evidence="1">
    <location>
        <begin position="292"/>
        <end position="341"/>
    </location>
</feature>
<keyword evidence="3" id="KW-1185">Reference proteome</keyword>
<dbReference type="Proteomes" id="UP001158576">
    <property type="component" value="Chromosome 2"/>
</dbReference>
<feature type="compositionally biased region" description="Acidic residues" evidence="1">
    <location>
        <begin position="323"/>
        <end position="332"/>
    </location>
</feature>